<dbReference type="Pfam" id="PF14163">
    <property type="entry name" value="SieB"/>
    <property type="match status" value="1"/>
</dbReference>
<dbReference type="EMBL" id="CP003222">
    <property type="protein sequence ID" value="AEW87291.1"/>
    <property type="molecule type" value="Genomic_DNA"/>
</dbReference>
<organism evidence="2 3">
    <name type="scientific">Flavobacterium columnare (strain ATCC 49512 / CIP 103533 / TG 44/87)</name>
    <dbReference type="NCBI Taxonomy" id="1041826"/>
    <lineage>
        <taxon>Bacteria</taxon>
        <taxon>Pseudomonadati</taxon>
        <taxon>Bacteroidota</taxon>
        <taxon>Flavobacteriia</taxon>
        <taxon>Flavobacteriales</taxon>
        <taxon>Flavobacteriaceae</taxon>
        <taxon>Flavobacterium</taxon>
    </lineage>
</organism>
<evidence type="ECO:0000313" key="2">
    <source>
        <dbReference type="EMBL" id="AEW87291.1"/>
    </source>
</evidence>
<evidence type="ECO:0000313" key="3">
    <source>
        <dbReference type="Proteomes" id="UP000005638"/>
    </source>
</evidence>
<evidence type="ECO:0000256" key="1">
    <source>
        <dbReference type="SAM" id="Phobius"/>
    </source>
</evidence>
<dbReference type="RefSeq" id="WP_014166552.1">
    <property type="nucleotide sequence ID" value="NC_016510.2"/>
</dbReference>
<evidence type="ECO:0008006" key="4">
    <source>
        <dbReference type="Google" id="ProtNLM"/>
    </source>
</evidence>
<keyword evidence="3" id="KW-1185">Reference proteome</keyword>
<dbReference type="KEGG" id="fco:FCOL_12460"/>
<feature type="transmembrane region" description="Helical" evidence="1">
    <location>
        <begin position="50"/>
        <end position="73"/>
    </location>
</feature>
<protein>
    <recommendedName>
        <fullName evidence="4">Superinfection exclusion protein B</fullName>
    </recommendedName>
</protein>
<feature type="transmembrane region" description="Helical" evidence="1">
    <location>
        <begin position="20"/>
        <end position="38"/>
    </location>
</feature>
<proteinExistence type="predicted"/>
<dbReference type="AlphaFoldDB" id="G8X9U3"/>
<dbReference type="Proteomes" id="UP000005638">
    <property type="component" value="Chromosome"/>
</dbReference>
<dbReference type="HOGENOM" id="CLU_1364528_0_0_10"/>
<accession>G8X9U3</accession>
<gene>
    <name evidence="2" type="ordered locus">FCOL_12460</name>
</gene>
<keyword evidence="1" id="KW-0472">Membrane</keyword>
<reference evidence="2 3" key="1">
    <citation type="journal article" date="2012" name="J. Bacteriol.">
        <title>Genome Sequence of the Fish Pathogen Flavobacterium columnare ATCC 49512.</title>
        <authorList>
            <person name="Tekedar H.C."/>
            <person name="Karsi A."/>
            <person name="Gillaspy A.F."/>
            <person name="Dyer D.W."/>
            <person name="Benton N.R."/>
            <person name="Zaitshik J."/>
            <person name="Vamenta S."/>
            <person name="Banes M.M."/>
            <person name="Gulsoy N."/>
            <person name="Aboko-Cole M."/>
            <person name="Waldbieser G.C."/>
            <person name="Lawrence M.L."/>
        </authorList>
    </citation>
    <scope>NUCLEOTIDE SEQUENCE [LARGE SCALE GENOMIC DNA]</scope>
    <source>
        <strain evidence="3">ATCC 49512 / CIP 103533 / TG 44/87</strain>
    </source>
</reference>
<name>G8X9U3_FLACA</name>
<dbReference type="eggNOG" id="ENOG5031KRG">
    <property type="taxonomic scope" value="Bacteria"/>
</dbReference>
<sequence>MMDNFFTKLLDFNKIPTKLFVLISLVSGSLLFLPNSILENLKLSKFETDYGKYFGIAFLFSTGILIMNFIIWLTKKVLLFFLKIKYDKKLESELNDLDRSEKAVLREFYINNQSSIKLPLDDATVKNLLNKRILIRISEMGEFTIGGMLFPMKINDKIKNKINKDVLGIPNLKNDNELRNFIVNSRPDWAKEIDGFKRLF</sequence>
<keyword evidence="1" id="KW-0812">Transmembrane</keyword>
<keyword evidence="1" id="KW-1133">Transmembrane helix</keyword>
<dbReference type="InterPro" id="IPR025982">
    <property type="entry name" value="SieB"/>
</dbReference>